<feature type="transmembrane region" description="Helical" evidence="1">
    <location>
        <begin position="38"/>
        <end position="63"/>
    </location>
</feature>
<organism evidence="2">
    <name type="scientific">freshwater metagenome</name>
    <dbReference type="NCBI Taxonomy" id="449393"/>
    <lineage>
        <taxon>unclassified sequences</taxon>
        <taxon>metagenomes</taxon>
        <taxon>ecological metagenomes</taxon>
    </lineage>
</organism>
<keyword evidence="1" id="KW-0812">Transmembrane</keyword>
<keyword evidence="1" id="KW-1133">Transmembrane helix</keyword>
<accession>A0A6J6RBY6</accession>
<dbReference type="EMBL" id="CAEZXW010000180">
    <property type="protein sequence ID" value="CAB4719453.1"/>
    <property type="molecule type" value="Genomic_DNA"/>
</dbReference>
<reference evidence="2" key="1">
    <citation type="submission" date="2020-05" db="EMBL/GenBank/DDBJ databases">
        <authorList>
            <person name="Chiriac C."/>
            <person name="Salcher M."/>
            <person name="Ghai R."/>
            <person name="Kavagutti S V."/>
        </authorList>
    </citation>
    <scope>NUCLEOTIDE SEQUENCE</scope>
</reference>
<evidence type="ECO:0000256" key="1">
    <source>
        <dbReference type="SAM" id="Phobius"/>
    </source>
</evidence>
<keyword evidence="1" id="KW-0472">Membrane</keyword>
<evidence type="ECO:0000313" key="2">
    <source>
        <dbReference type="EMBL" id="CAB4719453.1"/>
    </source>
</evidence>
<dbReference type="AlphaFoldDB" id="A0A6J6RBY6"/>
<sequence>MEPVTPVTPIFVKLATPATGVIEVEPTSDPPVETDASMLPSAVVITLFVLSYTVISGCVVNAAPL</sequence>
<name>A0A6J6RBY6_9ZZZZ</name>
<gene>
    <name evidence="2" type="ORF">UFOPK2593_01602</name>
</gene>
<protein>
    <submittedName>
        <fullName evidence="2">Unannotated protein</fullName>
    </submittedName>
</protein>
<proteinExistence type="predicted"/>